<comment type="similarity">
    <text evidence="2">Belongs to the EamA transporter family.</text>
</comment>
<comment type="caution">
    <text evidence="9">The sequence shown here is derived from an EMBL/GenBank/DDBJ whole genome shotgun (WGS) entry which is preliminary data.</text>
</comment>
<keyword evidence="5 7" id="KW-0472">Membrane</keyword>
<feature type="domain" description="EamA" evidence="8">
    <location>
        <begin position="200"/>
        <end position="332"/>
    </location>
</feature>
<feature type="transmembrane region" description="Helical" evidence="7">
    <location>
        <begin position="174"/>
        <end position="190"/>
    </location>
</feature>
<accession>A0A6I1GDS7</accession>
<feature type="transmembrane region" description="Helical" evidence="7">
    <location>
        <begin position="46"/>
        <end position="67"/>
    </location>
</feature>
<feature type="transmembrane region" description="Helical" evidence="7">
    <location>
        <begin position="229"/>
        <end position="247"/>
    </location>
</feature>
<keyword evidence="4 7" id="KW-1133">Transmembrane helix</keyword>
<gene>
    <name evidence="9" type="ORF">F7D08_0566</name>
</gene>
<feature type="transmembrane region" description="Helical" evidence="7">
    <location>
        <begin position="118"/>
        <end position="137"/>
    </location>
</feature>
<proteinExistence type="inferred from homology"/>
<protein>
    <submittedName>
        <fullName evidence="9">EamA-like transporter family</fullName>
    </submittedName>
</protein>
<sequence>MTSPATNPADPQQQSSAQSHRIGQSKRSVRRTAKRTPTFERTPHDILVGALLVLAGGTLWGVNATVSKLLMGSYHADPLWIACVRELAAGAIFIACSGAFTPKLLIGALKDRGSYLKLVACSLICVLFVQVAYLKAIDWTNSGTATVLQTLNLLFVLAIVCVRGQRLPRVKESIGIALAFAGTVLIATGGDLSQLSLPLAGLFWGLLDALCTSIMSIAPIAMMARWGNFTVNGIMFVISGLILLPIVRPWATAPSLDAFGLMLVAFTIVGGTFGAYWLFLAGTQRCGAMRATMLGTSEPVTATITGVLFAGAVFTPTDLAGFAMILIMVFLVR</sequence>
<feature type="transmembrane region" description="Helical" evidence="7">
    <location>
        <begin position="259"/>
        <end position="279"/>
    </location>
</feature>
<evidence type="ECO:0000259" key="8">
    <source>
        <dbReference type="Pfam" id="PF00892"/>
    </source>
</evidence>
<dbReference type="Proteomes" id="UP000468413">
    <property type="component" value="Unassembled WGS sequence"/>
</dbReference>
<feature type="domain" description="EamA" evidence="8">
    <location>
        <begin position="48"/>
        <end position="187"/>
    </location>
</feature>
<dbReference type="SUPFAM" id="SSF103481">
    <property type="entry name" value="Multidrug resistance efflux transporter EmrE"/>
    <property type="match status" value="2"/>
</dbReference>
<dbReference type="InterPro" id="IPR000620">
    <property type="entry name" value="EamA_dom"/>
</dbReference>
<feature type="transmembrane region" description="Helical" evidence="7">
    <location>
        <begin position="202"/>
        <end position="222"/>
    </location>
</feature>
<evidence type="ECO:0000256" key="2">
    <source>
        <dbReference type="ARBA" id="ARBA00007362"/>
    </source>
</evidence>
<name>A0A6I1GDS7_9BIFI</name>
<evidence type="ECO:0000313" key="9">
    <source>
        <dbReference type="EMBL" id="KAB7788832.1"/>
    </source>
</evidence>
<reference evidence="9 10" key="1">
    <citation type="submission" date="2019-09" db="EMBL/GenBank/DDBJ databases">
        <title>Characterization of the phylogenetic diversity of two novel species belonging to the genus Bifidobacterium: Bifidobacterium cebidarum sp. nov. and Bifidobacterium leontopitheci sp. nov.</title>
        <authorList>
            <person name="Lugli G.A."/>
            <person name="Duranti S."/>
            <person name="Milani C."/>
            <person name="Turroni F."/>
            <person name="Ventura M."/>
        </authorList>
    </citation>
    <scope>NUCLEOTIDE SEQUENCE [LARGE SCALE GENOMIC DNA]</scope>
    <source>
        <strain evidence="9 10">LMG 31469</strain>
    </source>
</reference>
<evidence type="ECO:0000256" key="1">
    <source>
        <dbReference type="ARBA" id="ARBA00004141"/>
    </source>
</evidence>
<keyword evidence="10" id="KW-1185">Reference proteome</keyword>
<evidence type="ECO:0000256" key="7">
    <source>
        <dbReference type="SAM" id="Phobius"/>
    </source>
</evidence>
<evidence type="ECO:0000256" key="5">
    <source>
        <dbReference type="ARBA" id="ARBA00023136"/>
    </source>
</evidence>
<feature type="transmembrane region" description="Helical" evidence="7">
    <location>
        <begin position="87"/>
        <end position="106"/>
    </location>
</feature>
<dbReference type="PANTHER" id="PTHR32322">
    <property type="entry name" value="INNER MEMBRANE TRANSPORTER"/>
    <property type="match status" value="1"/>
</dbReference>
<dbReference type="InterPro" id="IPR050638">
    <property type="entry name" value="AA-Vitamin_Transporters"/>
</dbReference>
<dbReference type="AlphaFoldDB" id="A0A6I1GDS7"/>
<dbReference type="Pfam" id="PF00892">
    <property type="entry name" value="EamA"/>
    <property type="match status" value="2"/>
</dbReference>
<feature type="transmembrane region" description="Helical" evidence="7">
    <location>
        <begin position="300"/>
        <end position="332"/>
    </location>
</feature>
<dbReference type="GO" id="GO:0016020">
    <property type="term" value="C:membrane"/>
    <property type="evidence" value="ECO:0007669"/>
    <property type="project" value="UniProtKB-SubCell"/>
</dbReference>
<evidence type="ECO:0000256" key="3">
    <source>
        <dbReference type="ARBA" id="ARBA00022692"/>
    </source>
</evidence>
<dbReference type="InterPro" id="IPR037185">
    <property type="entry name" value="EmrE-like"/>
</dbReference>
<evidence type="ECO:0000256" key="4">
    <source>
        <dbReference type="ARBA" id="ARBA00022989"/>
    </source>
</evidence>
<comment type="subcellular location">
    <subcellularLocation>
        <location evidence="1">Membrane</location>
        <topology evidence="1">Multi-pass membrane protein</topology>
    </subcellularLocation>
</comment>
<organism evidence="9 10">
    <name type="scientific">Bifidobacterium cebidarum</name>
    <dbReference type="NCBI Taxonomy" id="2650773"/>
    <lineage>
        <taxon>Bacteria</taxon>
        <taxon>Bacillati</taxon>
        <taxon>Actinomycetota</taxon>
        <taxon>Actinomycetes</taxon>
        <taxon>Bifidobacteriales</taxon>
        <taxon>Bifidobacteriaceae</taxon>
        <taxon>Bifidobacterium</taxon>
    </lineage>
</organism>
<keyword evidence="3 7" id="KW-0812">Transmembrane</keyword>
<feature type="compositionally biased region" description="Basic residues" evidence="6">
    <location>
        <begin position="23"/>
        <end position="34"/>
    </location>
</feature>
<dbReference type="EMBL" id="WBVS01000002">
    <property type="protein sequence ID" value="KAB7788832.1"/>
    <property type="molecule type" value="Genomic_DNA"/>
</dbReference>
<dbReference type="PANTHER" id="PTHR32322:SF2">
    <property type="entry name" value="EAMA DOMAIN-CONTAINING PROTEIN"/>
    <property type="match status" value="1"/>
</dbReference>
<evidence type="ECO:0000313" key="10">
    <source>
        <dbReference type="Proteomes" id="UP000468413"/>
    </source>
</evidence>
<feature type="transmembrane region" description="Helical" evidence="7">
    <location>
        <begin position="143"/>
        <end position="162"/>
    </location>
</feature>
<feature type="compositionally biased region" description="Polar residues" evidence="6">
    <location>
        <begin position="1"/>
        <end position="11"/>
    </location>
</feature>
<evidence type="ECO:0000256" key="6">
    <source>
        <dbReference type="SAM" id="MobiDB-lite"/>
    </source>
</evidence>
<feature type="region of interest" description="Disordered" evidence="6">
    <location>
        <begin position="1"/>
        <end position="35"/>
    </location>
</feature>